<dbReference type="EMBL" id="CVRI01000044">
    <property type="protein sequence ID" value="CRK96783.1"/>
    <property type="molecule type" value="Genomic_DNA"/>
</dbReference>
<organism evidence="1 2">
    <name type="scientific">Clunio marinus</name>
    <dbReference type="NCBI Taxonomy" id="568069"/>
    <lineage>
        <taxon>Eukaryota</taxon>
        <taxon>Metazoa</taxon>
        <taxon>Ecdysozoa</taxon>
        <taxon>Arthropoda</taxon>
        <taxon>Hexapoda</taxon>
        <taxon>Insecta</taxon>
        <taxon>Pterygota</taxon>
        <taxon>Neoptera</taxon>
        <taxon>Endopterygota</taxon>
        <taxon>Diptera</taxon>
        <taxon>Nematocera</taxon>
        <taxon>Chironomoidea</taxon>
        <taxon>Chironomidae</taxon>
        <taxon>Clunio</taxon>
    </lineage>
</organism>
<reference evidence="1 2" key="1">
    <citation type="submission" date="2015-04" db="EMBL/GenBank/DDBJ databases">
        <authorList>
            <person name="Syromyatnikov M.Y."/>
            <person name="Popov V.N."/>
        </authorList>
    </citation>
    <scope>NUCLEOTIDE SEQUENCE [LARGE SCALE GENOMIC DNA]</scope>
</reference>
<accession>A0A1J1I919</accession>
<evidence type="ECO:0000313" key="1">
    <source>
        <dbReference type="EMBL" id="CRK96783.1"/>
    </source>
</evidence>
<proteinExistence type="predicted"/>
<keyword evidence="2" id="KW-1185">Reference proteome</keyword>
<dbReference type="AlphaFoldDB" id="A0A1J1I919"/>
<name>A0A1J1I919_9DIPT</name>
<dbReference type="Proteomes" id="UP000183832">
    <property type="component" value="Unassembled WGS sequence"/>
</dbReference>
<sequence length="108" mass="12509">MMVECKQRMEEKKILLLLLMMLPAGTSDILIVICSCFTPWALRISFFKPHLNRRKRINKEVLRKIVNPSLATSCGIYVDICLYTLKHLCTPTTEIGSELELRKGRKQE</sequence>
<gene>
    <name evidence="1" type="ORF">CLUMA_CG010212</name>
</gene>
<evidence type="ECO:0000313" key="2">
    <source>
        <dbReference type="Proteomes" id="UP000183832"/>
    </source>
</evidence>
<protein>
    <submittedName>
        <fullName evidence="1">CLUMA_CG010212, isoform A</fullName>
    </submittedName>
</protein>